<evidence type="ECO:0000256" key="2">
    <source>
        <dbReference type="ARBA" id="ARBA00022606"/>
    </source>
</evidence>
<dbReference type="PANTHER" id="PTHR21137:SF42">
    <property type="entry name" value="ODORANT RECEPTOR 83A"/>
    <property type="match status" value="1"/>
</dbReference>
<dbReference type="EMBL" id="MK749041">
    <property type="protein sequence ID" value="QHN69138.1"/>
    <property type="molecule type" value="mRNA"/>
</dbReference>
<evidence type="ECO:0000313" key="10">
    <source>
        <dbReference type="EMBL" id="QHN69138.1"/>
    </source>
</evidence>
<evidence type="ECO:0000256" key="5">
    <source>
        <dbReference type="ARBA" id="ARBA00022989"/>
    </source>
</evidence>
<accession>A0A857N3P1</accession>
<keyword evidence="3 9" id="KW-0812">Transmembrane</keyword>
<dbReference type="Pfam" id="PF02949">
    <property type="entry name" value="7tm_6"/>
    <property type="match status" value="1"/>
</dbReference>
<keyword evidence="5 9" id="KW-1133">Transmembrane helix</keyword>
<evidence type="ECO:0000256" key="9">
    <source>
        <dbReference type="RuleBase" id="RU351113"/>
    </source>
</evidence>
<keyword evidence="4 9" id="KW-0552">Olfaction</keyword>
<dbReference type="GO" id="GO:0004984">
    <property type="term" value="F:olfactory receptor activity"/>
    <property type="evidence" value="ECO:0007669"/>
    <property type="project" value="InterPro"/>
</dbReference>
<keyword evidence="2 9" id="KW-0716">Sensory transduction</keyword>
<protein>
    <recommendedName>
        <fullName evidence="9">Odorant receptor</fullName>
    </recommendedName>
</protein>
<feature type="transmembrane region" description="Helical" evidence="9">
    <location>
        <begin position="150"/>
        <end position="168"/>
    </location>
</feature>
<feature type="transmembrane region" description="Helical" evidence="9">
    <location>
        <begin position="50"/>
        <end position="72"/>
    </location>
</feature>
<evidence type="ECO:0000256" key="3">
    <source>
        <dbReference type="ARBA" id="ARBA00022692"/>
    </source>
</evidence>
<evidence type="ECO:0000256" key="8">
    <source>
        <dbReference type="ARBA" id="ARBA00023224"/>
    </source>
</evidence>
<dbReference type="InterPro" id="IPR004117">
    <property type="entry name" value="7tm6_olfct_rcpt"/>
</dbReference>
<feature type="transmembrane region" description="Helical" evidence="9">
    <location>
        <begin position="294"/>
        <end position="314"/>
    </location>
</feature>
<evidence type="ECO:0000256" key="7">
    <source>
        <dbReference type="ARBA" id="ARBA00023170"/>
    </source>
</evidence>
<keyword evidence="8 9" id="KW-0807">Transducer</keyword>
<evidence type="ECO:0000256" key="4">
    <source>
        <dbReference type="ARBA" id="ARBA00022725"/>
    </source>
</evidence>
<sequence length="445" mass="51665">MGSNEDDFDLNLDDNEISVERYTCHIIMLMQYSSIRKIDNTMPVLRWKNMATMGIIVTLMIFDLLLLASELINMKNAPNMEILVINIDGIWMHFTGFVKWSYYTWNMTKFMDNYDTLKKCHLLCKKVNKCDSGYTKFQTKMEKARLNCKIFMYSFIGFFCYGALHWMMNPLFIQSYQSGVTNNVTSKIRQLPFHSQIPWNIDHLFGYTCAYIAQLIGEMGSVFGNCSMDVFYVGSLMIACAQLEYLNYSLADEENIEFVNRFSTRNIDLEKKLKECVIYHQAILKYLKSFEELISLPMFIHCIYTTGALCLISFQASIISETTDLASVIKLWSLVEYFLFTCYQCFCLCFCASYIATVGLQVANSAYYSSWELIMHNKHEKFSNIGRSEIRNVKCFMQMIIMRSQQPILLNAGPFYVLSLETFKALLGMAISYSIVLRRVNSIEN</sequence>
<dbReference type="AlphaFoldDB" id="A0A857N3P1"/>
<feature type="transmembrane region" description="Helical" evidence="9">
    <location>
        <begin position="334"/>
        <end position="356"/>
    </location>
</feature>
<comment type="caution">
    <text evidence="9">Lacks conserved residue(s) required for the propagation of feature annotation.</text>
</comment>
<evidence type="ECO:0000256" key="6">
    <source>
        <dbReference type="ARBA" id="ARBA00023136"/>
    </source>
</evidence>
<organism evidence="10">
    <name type="scientific">Sirex nitobei</name>
    <dbReference type="NCBI Taxonomy" id="1602346"/>
    <lineage>
        <taxon>Eukaryota</taxon>
        <taxon>Metazoa</taxon>
        <taxon>Ecdysozoa</taxon>
        <taxon>Arthropoda</taxon>
        <taxon>Hexapoda</taxon>
        <taxon>Insecta</taxon>
        <taxon>Pterygota</taxon>
        <taxon>Neoptera</taxon>
        <taxon>Endopterygota</taxon>
        <taxon>Hymenoptera</taxon>
        <taxon>Siricoidea</taxon>
        <taxon>Siricidae</taxon>
        <taxon>Sirex</taxon>
    </lineage>
</organism>
<name>A0A857N3P1_9HYME</name>
<reference evidence="10" key="1">
    <citation type="submission" date="2019-04" db="EMBL/GenBank/DDBJ databases">
        <authorList>
            <person name="Guo B."/>
            <person name="Lu P."/>
        </authorList>
    </citation>
    <scope>NUCLEOTIDE SEQUENCE</scope>
</reference>
<dbReference type="PANTHER" id="PTHR21137">
    <property type="entry name" value="ODORANT RECEPTOR"/>
    <property type="match status" value="1"/>
</dbReference>
<proteinExistence type="evidence at transcript level"/>
<dbReference type="GO" id="GO:0005549">
    <property type="term" value="F:odorant binding"/>
    <property type="evidence" value="ECO:0007669"/>
    <property type="project" value="InterPro"/>
</dbReference>
<keyword evidence="7 9" id="KW-0675">Receptor</keyword>
<dbReference type="GO" id="GO:0005886">
    <property type="term" value="C:plasma membrane"/>
    <property type="evidence" value="ECO:0007669"/>
    <property type="project" value="UniProtKB-SubCell"/>
</dbReference>
<dbReference type="GO" id="GO:0007165">
    <property type="term" value="P:signal transduction"/>
    <property type="evidence" value="ECO:0007669"/>
    <property type="project" value="UniProtKB-KW"/>
</dbReference>
<comment type="subcellular location">
    <subcellularLocation>
        <location evidence="9">Cell membrane</location>
        <topology evidence="9">Multi-pass membrane protein</topology>
    </subcellularLocation>
    <subcellularLocation>
        <location evidence="1">Membrane</location>
        <topology evidence="1">Multi-pass membrane protein</topology>
    </subcellularLocation>
</comment>
<feature type="transmembrane region" description="Helical" evidence="9">
    <location>
        <begin position="415"/>
        <end position="436"/>
    </location>
</feature>
<comment type="similarity">
    <text evidence="9">Belongs to the insect chemoreceptor superfamily. Heteromeric odorant receptor channel (TC 1.A.69) family.</text>
</comment>
<keyword evidence="6 9" id="KW-0472">Membrane</keyword>
<evidence type="ECO:0000256" key="1">
    <source>
        <dbReference type="ARBA" id="ARBA00004141"/>
    </source>
</evidence>